<dbReference type="InterPro" id="IPR035906">
    <property type="entry name" value="MetI-like_sf"/>
</dbReference>
<feature type="transmembrane region" description="Helical" evidence="7">
    <location>
        <begin position="121"/>
        <end position="141"/>
    </location>
</feature>
<accession>A0AA42DMY3</accession>
<protein>
    <submittedName>
        <fullName evidence="9">Sugar ABC transporter permease</fullName>
    </submittedName>
</protein>
<comment type="caution">
    <text evidence="9">The sequence shown here is derived from an EMBL/GenBank/DDBJ whole genome shotgun (WGS) entry which is preliminary data.</text>
</comment>
<evidence type="ECO:0000313" key="9">
    <source>
        <dbReference type="EMBL" id="MDA3731766.1"/>
    </source>
</evidence>
<reference evidence="9" key="1">
    <citation type="journal article" date="2023" name="Int. J. Syst. Evol. Microbiol.">
        <title>&lt;i&gt;Holtiella tumoricola&lt;/i&gt; gen. nov. sp. nov., isolated from a human clinical sample.</title>
        <authorList>
            <person name="Allen-Vercoe E."/>
            <person name="Daigneault M.C."/>
            <person name="Vancuren S.J."/>
            <person name="Cochrane K."/>
            <person name="O'Neal L.L."/>
            <person name="Sankaranarayanan K."/>
            <person name="Lawson P.A."/>
        </authorList>
    </citation>
    <scope>NUCLEOTIDE SEQUENCE</scope>
    <source>
        <strain evidence="9">CC70A</strain>
    </source>
</reference>
<keyword evidence="2 7" id="KW-0813">Transport</keyword>
<dbReference type="RefSeq" id="WP_053983555.1">
    <property type="nucleotide sequence ID" value="NZ_JAQIFT010000040.1"/>
</dbReference>
<dbReference type="SUPFAM" id="SSF160964">
    <property type="entry name" value="MalF N-terminal region-like"/>
    <property type="match status" value="1"/>
</dbReference>
<dbReference type="InterPro" id="IPR000515">
    <property type="entry name" value="MetI-like"/>
</dbReference>
<feature type="transmembrane region" description="Helical" evidence="7">
    <location>
        <begin position="88"/>
        <end position="109"/>
    </location>
</feature>
<keyword evidence="10" id="KW-1185">Reference proteome</keyword>
<evidence type="ECO:0000313" key="10">
    <source>
        <dbReference type="Proteomes" id="UP001169242"/>
    </source>
</evidence>
<feature type="transmembrane region" description="Helical" evidence="7">
    <location>
        <begin position="169"/>
        <end position="192"/>
    </location>
</feature>
<dbReference type="SUPFAM" id="SSF161098">
    <property type="entry name" value="MetI-like"/>
    <property type="match status" value="1"/>
</dbReference>
<evidence type="ECO:0000256" key="6">
    <source>
        <dbReference type="ARBA" id="ARBA00023136"/>
    </source>
</evidence>
<feature type="transmembrane region" description="Helical" evidence="7">
    <location>
        <begin position="221"/>
        <end position="240"/>
    </location>
</feature>
<evidence type="ECO:0000256" key="7">
    <source>
        <dbReference type="RuleBase" id="RU363032"/>
    </source>
</evidence>
<dbReference type="Proteomes" id="UP001169242">
    <property type="component" value="Unassembled WGS sequence"/>
</dbReference>
<dbReference type="Pfam" id="PF00528">
    <property type="entry name" value="BPD_transp_1"/>
    <property type="match status" value="1"/>
</dbReference>
<sequence length="309" mass="35117">MKVTEVQQTQCVYKRPSKKFNVDYIWGYLFIAPLVIGLGVFYIYPFIKSFFYSFTNINNFNQATFVGLENYKKLFGAPELWQATWNTLRYVIITVPIGIALSLIIAALLNTKIKGTSIYRTLYFLPAVTMPAAIAMVWKWIYNGNYGVLNQILGVLGIEGQNWLSSPDYALYMVMIVGIWSMIGYNMIILLAGMQGIPDTYYEAASIDGAGAFRKFFKITVPLLTPTIFFVLITGLISGFQVFDTIYMMIGKSSLAFESTQSLVMLFYRNAFDYGQKGYASAVAMFIFTIIMIITVIQVKLQKKWVNYD</sequence>
<feature type="transmembrane region" description="Helical" evidence="7">
    <location>
        <begin position="279"/>
        <end position="299"/>
    </location>
</feature>
<evidence type="ECO:0000256" key="4">
    <source>
        <dbReference type="ARBA" id="ARBA00022692"/>
    </source>
</evidence>
<gene>
    <name evidence="9" type="ORF">PBV87_09780</name>
</gene>
<dbReference type="EMBL" id="JAQIFT010000040">
    <property type="protein sequence ID" value="MDA3731766.1"/>
    <property type="molecule type" value="Genomic_DNA"/>
</dbReference>
<dbReference type="CDD" id="cd06261">
    <property type="entry name" value="TM_PBP2"/>
    <property type="match status" value="1"/>
</dbReference>
<feature type="domain" description="ABC transmembrane type-1" evidence="8">
    <location>
        <begin position="84"/>
        <end position="298"/>
    </location>
</feature>
<name>A0AA42DMY3_9FIRM</name>
<keyword evidence="6 7" id="KW-0472">Membrane</keyword>
<evidence type="ECO:0000259" key="8">
    <source>
        <dbReference type="PROSITE" id="PS50928"/>
    </source>
</evidence>
<evidence type="ECO:0000256" key="3">
    <source>
        <dbReference type="ARBA" id="ARBA00022475"/>
    </source>
</evidence>
<comment type="subcellular location">
    <subcellularLocation>
        <location evidence="1 7">Cell membrane</location>
        <topology evidence="1 7">Multi-pass membrane protein</topology>
    </subcellularLocation>
</comment>
<keyword evidence="3" id="KW-1003">Cell membrane</keyword>
<evidence type="ECO:0000256" key="1">
    <source>
        <dbReference type="ARBA" id="ARBA00004651"/>
    </source>
</evidence>
<dbReference type="Gene3D" id="1.10.3720.10">
    <property type="entry name" value="MetI-like"/>
    <property type="match status" value="1"/>
</dbReference>
<proteinExistence type="inferred from homology"/>
<evidence type="ECO:0000256" key="2">
    <source>
        <dbReference type="ARBA" id="ARBA00022448"/>
    </source>
</evidence>
<dbReference type="PANTHER" id="PTHR30193">
    <property type="entry name" value="ABC TRANSPORTER PERMEASE PROTEIN"/>
    <property type="match status" value="1"/>
</dbReference>
<dbReference type="GO" id="GO:0055085">
    <property type="term" value="P:transmembrane transport"/>
    <property type="evidence" value="ECO:0007669"/>
    <property type="project" value="InterPro"/>
</dbReference>
<feature type="transmembrane region" description="Helical" evidence="7">
    <location>
        <begin position="24"/>
        <end position="44"/>
    </location>
</feature>
<dbReference type="PANTHER" id="PTHR30193:SF37">
    <property type="entry name" value="INNER MEMBRANE ABC TRANSPORTER PERMEASE PROTEIN YCJO"/>
    <property type="match status" value="1"/>
</dbReference>
<keyword evidence="4 7" id="KW-0812">Transmembrane</keyword>
<dbReference type="AlphaFoldDB" id="A0AA42DMY3"/>
<dbReference type="GO" id="GO:0005886">
    <property type="term" value="C:plasma membrane"/>
    <property type="evidence" value="ECO:0007669"/>
    <property type="project" value="UniProtKB-SubCell"/>
</dbReference>
<comment type="similarity">
    <text evidence="7">Belongs to the binding-protein-dependent transport system permease family.</text>
</comment>
<organism evidence="9 10">
    <name type="scientific">Holtiella tumoricola</name>
    <dbReference type="NCBI Taxonomy" id="3018743"/>
    <lineage>
        <taxon>Bacteria</taxon>
        <taxon>Bacillati</taxon>
        <taxon>Bacillota</taxon>
        <taxon>Clostridia</taxon>
        <taxon>Lachnospirales</taxon>
        <taxon>Cellulosilyticaceae</taxon>
        <taxon>Holtiella</taxon>
    </lineage>
</organism>
<dbReference type="InterPro" id="IPR051393">
    <property type="entry name" value="ABC_transporter_permease"/>
</dbReference>
<keyword evidence="5 7" id="KW-1133">Transmembrane helix</keyword>
<evidence type="ECO:0000256" key="5">
    <source>
        <dbReference type="ARBA" id="ARBA00022989"/>
    </source>
</evidence>
<dbReference type="PROSITE" id="PS50928">
    <property type="entry name" value="ABC_TM1"/>
    <property type="match status" value="1"/>
</dbReference>